<dbReference type="EMBL" id="BKCP01005605">
    <property type="protein sequence ID" value="GER39221.1"/>
    <property type="molecule type" value="Genomic_DNA"/>
</dbReference>
<evidence type="ECO:0000313" key="2">
    <source>
        <dbReference type="EMBL" id="GER39221.1"/>
    </source>
</evidence>
<evidence type="ECO:0000313" key="3">
    <source>
        <dbReference type="Proteomes" id="UP000325081"/>
    </source>
</evidence>
<dbReference type="Proteomes" id="UP000325081">
    <property type="component" value="Unassembled WGS sequence"/>
</dbReference>
<keyword evidence="1" id="KW-1133">Transmembrane helix</keyword>
<comment type="caution">
    <text evidence="2">The sequence shown here is derived from an EMBL/GenBank/DDBJ whole genome shotgun (WGS) entry which is preliminary data.</text>
</comment>
<dbReference type="GO" id="GO:0016746">
    <property type="term" value="F:acyltransferase activity"/>
    <property type="evidence" value="ECO:0007669"/>
    <property type="project" value="UniProtKB-KW"/>
</dbReference>
<organism evidence="2 3">
    <name type="scientific">Striga asiatica</name>
    <name type="common">Asiatic witchweed</name>
    <name type="synonym">Buchnera asiatica</name>
    <dbReference type="NCBI Taxonomy" id="4170"/>
    <lineage>
        <taxon>Eukaryota</taxon>
        <taxon>Viridiplantae</taxon>
        <taxon>Streptophyta</taxon>
        <taxon>Embryophyta</taxon>
        <taxon>Tracheophyta</taxon>
        <taxon>Spermatophyta</taxon>
        <taxon>Magnoliopsida</taxon>
        <taxon>eudicotyledons</taxon>
        <taxon>Gunneridae</taxon>
        <taxon>Pentapetalae</taxon>
        <taxon>asterids</taxon>
        <taxon>lamiids</taxon>
        <taxon>Lamiales</taxon>
        <taxon>Orobanchaceae</taxon>
        <taxon>Buchnereae</taxon>
        <taxon>Striga</taxon>
    </lineage>
</organism>
<protein>
    <submittedName>
        <fullName evidence="2">UDP-3-O-acylglucosamine N-acyltransferase</fullName>
    </submittedName>
</protein>
<reference evidence="3" key="1">
    <citation type="journal article" date="2019" name="Curr. Biol.">
        <title>Genome Sequence of Striga asiatica Provides Insight into the Evolution of Plant Parasitism.</title>
        <authorList>
            <person name="Yoshida S."/>
            <person name="Kim S."/>
            <person name="Wafula E.K."/>
            <person name="Tanskanen J."/>
            <person name="Kim Y.M."/>
            <person name="Honaas L."/>
            <person name="Yang Z."/>
            <person name="Spallek T."/>
            <person name="Conn C.E."/>
            <person name="Ichihashi Y."/>
            <person name="Cheong K."/>
            <person name="Cui S."/>
            <person name="Der J.P."/>
            <person name="Gundlach H."/>
            <person name="Jiao Y."/>
            <person name="Hori C."/>
            <person name="Ishida J.K."/>
            <person name="Kasahara H."/>
            <person name="Kiba T."/>
            <person name="Kim M.S."/>
            <person name="Koo N."/>
            <person name="Laohavisit A."/>
            <person name="Lee Y.H."/>
            <person name="Lumba S."/>
            <person name="McCourt P."/>
            <person name="Mortimer J.C."/>
            <person name="Mutuku J.M."/>
            <person name="Nomura T."/>
            <person name="Sasaki-Sekimoto Y."/>
            <person name="Seto Y."/>
            <person name="Wang Y."/>
            <person name="Wakatake T."/>
            <person name="Sakakibara H."/>
            <person name="Demura T."/>
            <person name="Yamaguchi S."/>
            <person name="Yoneyama K."/>
            <person name="Manabe R.I."/>
            <person name="Nelson D.C."/>
            <person name="Schulman A.H."/>
            <person name="Timko M.P."/>
            <person name="dePamphilis C.W."/>
            <person name="Choi D."/>
            <person name="Shirasu K."/>
        </authorList>
    </citation>
    <scope>NUCLEOTIDE SEQUENCE [LARGE SCALE GENOMIC DNA]</scope>
    <source>
        <strain evidence="3">cv. UVA1</strain>
    </source>
</reference>
<sequence>MGLPEVGPLSCEFFFNFHRNFEGPFSNLFAILLGADANGFSNVSLIMVVGFGAFAILEMLVFSIFEKWGIDEDDEFEEKVLLNSILFLELHKKRKLKKMTKRKQNLK</sequence>
<feature type="non-terminal residue" evidence="2">
    <location>
        <position position="107"/>
    </location>
</feature>
<feature type="transmembrane region" description="Helical" evidence="1">
    <location>
        <begin position="43"/>
        <end position="65"/>
    </location>
</feature>
<accession>A0A5A7Q2W3</accession>
<name>A0A5A7Q2W3_STRAF</name>
<gene>
    <name evidence="2" type="ORF">STAS_15829</name>
</gene>
<keyword evidence="3" id="KW-1185">Reference proteome</keyword>
<evidence type="ECO:0000256" key="1">
    <source>
        <dbReference type="SAM" id="Phobius"/>
    </source>
</evidence>
<keyword evidence="2" id="KW-0012">Acyltransferase</keyword>
<keyword evidence="2" id="KW-0808">Transferase</keyword>
<dbReference type="AlphaFoldDB" id="A0A5A7Q2W3"/>
<keyword evidence="1" id="KW-0472">Membrane</keyword>
<keyword evidence="1" id="KW-0812">Transmembrane</keyword>
<proteinExistence type="predicted"/>